<feature type="domain" description="SpoVT-AbrB" evidence="8">
    <location>
        <begin position="8"/>
        <end position="62"/>
    </location>
</feature>
<dbReference type="InterPro" id="IPR035644">
    <property type="entry name" value="MraZ_C"/>
</dbReference>
<evidence type="ECO:0000313" key="10">
    <source>
        <dbReference type="Proteomes" id="UP000266649"/>
    </source>
</evidence>
<keyword evidence="5 7" id="KW-0238">DNA-binding</keyword>
<dbReference type="PROSITE" id="PS51740">
    <property type="entry name" value="SPOVT_ABRB"/>
    <property type="match status" value="2"/>
</dbReference>
<feature type="domain" description="SpoVT-AbrB" evidence="8">
    <location>
        <begin position="91"/>
        <end position="141"/>
    </location>
</feature>
<dbReference type="CDD" id="cd16320">
    <property type="entry name" value="MraZ_N"/>
    <property type="match status" value="1"/>
</dbReference>
<dbReference type="GO" id="GO:0000976">
    <property type="term" value="F:transcription cis-regulatory region binding"/>
    <property type="evidence" value="ECO:0007669"/>
    <property type="project" value="TreeGrafter"/>
</dbReference>
<gene>
    <name evidence="7 9" type="primary">mraZ</name>
    <name evidence="9" type="ORF">D2N39_17190</name>
</gene>
<dbReference type="InterPro" id="IPR038619">
    <property type="entry name" value="MraZ_sf"/>
</dbReference>
<evidence type="ECO:0000256" key="3">
    <source>
        <dbReference type="ARBA" id="ARBA00022737"/>
    </source>
</evidence>
<dbReference type="AlphaFoldDB" id="A0A398BRH7"/>
<dbReference type="PANTHER" id="PTHR34701:SF1">
    <property type="entry name" value="TRANSCRIPTIONAL REGULATOR MRAZ"/>
    <property type="match status" value="1"/>
</dbReference>
<comment type="subunit">
    <text evidence="7">Forms oligomers.</text>
</comment>
<dbReference type="Proteomes" id="UP000266649">
    <property type="component" value="Unassembled WGS sequence"/>
</dbReference>
<dbReference type="Gene3D" id="3.40.1550.20">
    <property type="entry name" value="Transcriptional regulator MraZ domain"/>
    <property type="match status" value="1"/>
</dbReference>
<reference evidence="9 10" key="1">
    <citation type="submission" date="2018-09" db="EMBL/GenBank/DDBJ databases">
        <title>Gemmobacter lutimaris sp. nov., a marine bacterium isolated from tidal flat.</title>
        <authorList>
            <person name="Lee D.W."/>
            <person name="Yoo Y."/>
            <person name="Kim J.-J."/>
            <person name="Kim B.S."/>
        </authorList>
    </citation>
    <scope>NUCLEOTIDE SEQUENCE [LARGE SCALE GENOMIC DNA]</scope>
    <source>
        <strain evidence="9 10">YJ-T1-11</strain>
    </source>
</reference>
<keyword evidence="3" id="KW-0677">Repeat</keyword>
<dbReference type="NCBIfam" id="NF001476">
    <property type="entry name" value="PRK00326.2-2"/>
    <property type="match status" value="1"/>
</dbReference>
<evidence type="ECO:0000256" key="1">
    <source>
        <dbReference type="ARBA" id="ARBA00013860"/>
    </source>
</evidence>
<dbReference type="GO" id="GO:0003700">
    <property type="term" value="F:DNA-binding transcription factor activity"/>
    <property type="evidence" value="ECO:0007669"/>
    <property type="project" value="UniProtKB-UniRule"/>
</dbReference>
<keyword evidence="6 7" id="KW-0804">Transcription</keyword>
<keyword evidence="2 7" id="KW-0963">Cytoplasm</keyword>
<comment type="caution">
    <text evidence="9">The sequence shown here is derived from an EMBL/GenBank/DDBJ whole genome shotgun (WGS) entry which is preliminary data.</text>
</comment>
<dbReference type="GO" id="GO:0009295">
    <property type="term" value="C:nucleoid"/>
    <property type="evidence" value="ECO:0007669"/>
    <property type="project" value="UniProtKB-SubCell"/>
</dbReference>
<dbReference type="Pfam" id="PF02381">
    <property type="entry name" value="MraZ"/>
    <property type="match status" value="2"/>
</dbReference>
<evidence type="ECO:0000259" key="8">
    <source>
        <dbReference type="PROSITE" id="PS51740"/>
    </source>
</evidence>
<dbReference type="InterPro" id="IPR003444">
    <property type="entry name" value="MraZ"/>
</dbReference>
<dbReference type="InterPro" id="IPR037914">
    <property type="entry name" value="SpoVT-AbrB_sf"/>
</dbReference>
<evidence type="ECO:0000256" key="6">
    <source>
        <dbReference type="ARBA" id="ARBA00023163"/>
    </source>
</evidence>
<evidence type="ECO:0000313" key="9">
    <source>
        <dbReference type="EMBL" id="RID90510.1"/>
    </source>
</evidence>
<dbReference type="EMBL" id="QXXQ01000012">
    <property type="protein sequence ID" value="RID90510.1"/>
    <property type="molecule type" value="Genomic_DNA"/>
</dbReference>
<evidence type="ECO:0000256" key="7">
    <source>
        <dbReference type="HAMAP-Rule" id="MF_01008"/>
    </source>
</evidence>
<comment type="subcellular location">
    <subcellularLocation>
        <location evidence="7">Cytoplasm</location>
        <location evidence="7">Nucleoid</location>
    </subcellularLocation>
</comment>
<sequence>MSESFRGEFNQKVDGKARVSIPASFRRVLEAGDPSFDGSRPKFVLVYGRPGAEFIEGYTMAQMARLEARIRRMQIGSKPRRALERNFITLSQQVEIDDDGRIVLPPKARDKIGLDAEMLKDGAEATFAGTLDTFQIWRRDSYDALNAAAEEEDDLDDLIPEGADLLALLSDEPEE</sequence>
<evidence type="ECO:0000256" key="2">
    <source>
        <dbReference type="ARBA" id="ARBA00022490"/>
    </source>
</evidence>
<protein>
    <recommendedName>
        <fullName evidence="1 7">Transcriptional regulator MraZ</fullName>
    </recommendedName>
</protein>
<dbReference type="RefSeq" id="WP_119136008.1">
    <property type="nucleotide sequence ID" value="NZ_QXXQ01000012.1"/>
</dbReference>
<proteinExistence type="inferred from homology"/>
<keyword evidence="10" id="KW-1185">Reference proteome</keyword>
<evidence type="ECO:0000256" key="4">
    <source>
        <dbReference type="ARBA" id="ARBA00023015"/>
    </source>
</evidence>
<dbReference type="GO" id="GO:0005737">
    <property type="term" value="C:cytoplasm"/>
    <property type="evidence" value="ECO:0007669"/>
    <property type="project" value="UniProtKB-UniRule"/>
</dbReference>
<organism evidence="9 10">
    <name type="scientific">Gemmobacter lutimaris</name>
    <dbReference type="NCBI Taxonomy" id="2306023"/>
    <lineage>
        <taxon>Bacteria</taxon>
        <taxon>Pseudomonadati</taxon>
        <taxon>Pseudomonadota</taxon>
        <taxon>Alphaproteobacteria</taxon>
        <taxon>Rhodobacterales</taxon>
        <taxon>Paracoccaceae</taxon>
        <taxon>Gemmobacter</taxon>
    </lineage>
</organism>
<dbReference type="SUPFAM" id="SSF89447">
    <property type="entry name" value="AbrB/MazE/MraZ-like"/>
    <property type="match status" value="1"/>
</dbReference>
<dbReference type="InterPro" id="IPR020603">
    <property type="entry name" value="MraZ_dom"/>
</dbReference>
<dbReference type="OrthoDB" id="9807753at2"/>
<dbReference type="InterPro" id="IPR007159">
    <property type="entry name" value="SpoVT-AbrB_dom"/>
</dbReference>
<dbReference type="HAMAP" id="MF_01008">
    <property type="entry name" value="MraZ"/>
    <property type="match status" value="1"/>
</dbReference>
<keyword evidence="4 7" id="KW-0805">Transcription regulation</keyword>
<dbReference type="InterPro" id="IPR035642">
    <property type="entry name" value="MraZ_N"/>
</dbReference>
<evidence type="ECO:0000256" key="5">
    <source>
        <dbReference type="ARBA" id="ARBA00023125"/>
    </source>
</evidence>
<dbReference type="GO" id="GO:2000143">
    <property type="term" value="P:negative regulation of DNA-templated transcription initiation"/>
    <property type="evidence" value="ECO:0007669"/>
    <property type="project" value="TreeGrafter"/>
</dbReference>
<name>A0A398BRH7_9RHOB</name>
<dbReference type="PANTHER" id="PTHR34701">
    <property type="entry name" value="TRANSCRIPTIONAL REGULATOR MRAZ"/>
    <property type="match status" value="1"/>
</dbReference>
<dbReference type="CDD" id="cd16321">
    <property type="entry name" value="MraZ_C"/>
    <property type="match status" value="1"/>
</dbReference>
<comment type="similarity">
    <text evidence="7">Belongs to the MraZ family.</text>
</comment>
<accession>A0A398BRH7</accession>